<dbReference type="STRING" id="715226.ABI_19630"/>
<dbReference type="Proteomes" id="UP000006512">
    <property type="component" value="Unassembled WGS sequence"/>
</dbReference>
<gene>
    <name evidence="2" type="ORF">ABI_19630</name>
</gene>
<evidence type="ECO:0000256" key="1">
    <source>
        <dbReference type="SAM" id="MobiDB-lite"/>
    </source>
</evidence>
<name>F4QLM5_9CAUL</name>
<protein>
    <submittedName>
        <fullName evidence="2">Uncharacterized protein</fullName>
    </submittedName>
</protein>
<organism evidence="2 3">
    <name type="scientific">Asticcacaulis biprosthecium C19</name>
    <dbReference type="NCBI Taxonomy" id="715226"/>
    <lineage>
        <taxon>Bacteria</taxon>
        <taxon>Pseudomonadati</taxon>
        <taxon>Pseudomonadota</taxon>
        <taxon>Alphaproteobacteria</taxon>
        <taxon>Caulobacterales</taxon>
        <taxon>Caulobacteraceae</taxon>
        <taxon>Asticcacaulis</taxon>
    </lineage>
</organism>
<accession>F4QLM5</accession>
<proteinExistence type="predicted"/>
<feature type="region of interest" description="Disordered" evidence="1">
    <location>
        <begin position="36"/>
        <end position="57"/>
    </location>
</feature>
<reference evidence="3" key="1">
    <citation type="submission" date="2011-03" db="EMBL/GenBank/DDBJ databases">
        <title>Draft genome sequence of Brevundimonas diminuta.</title>
        <authorList>
            <person name="Brown P.J.B."/>
            <person name="Buechlein A."/>
            <person name="Hemmerich C."/>
            <person name="Brun Y.V."/>
        </authorList>
    </citation>
    <scope>NUCLEOTIDE SEQUENCE [LARGE SCALE GENOMIC DNA]</scope>
    <source>
        <strain evidence="3">C19</strain>
    </source>
</reference>
<dbReference type="AlphaFoldDB" id="F4QLM5"/>
<dbReference type="RefSeq" id="WP_006272722.1">
    <property type="nucleotide sequence ID" value="NZ_GL883077.1"/>
</dbReference>
<dbReference type="HOGENOM" id="CLU_2986579_0_0_5"/>
<keyword evidence="3" id="KW-1185">Reference proteome</keyword>
<dbReference type="EMBL" id="GL883077">
    <property type="protein sequence ID" value="EGF93523.1"/>
    <property type="molecule type" value="Genomic_DNA"/>
</dbReference>
<sequence>MIVITAIRSFIDGFLHGPVGRKPYLRAEKKQMNDLNEDQIDSMIDDTFPASDPPGTY</sequence>
<evidence type="ECO:0000313" key="2">
    <source>
        <dbReference type="EMBL" id="EGF93523.1"/>
    </source>
</evidence>
<evidence type="ECO:0000313" key="3">
    <source>
        <dbReference type="Proteomes" id="UP000006512"/>
    </source>
</evidence>